<evidence type="ECO:0000256" key="1">
    <source>
        <dbReference type="SAM" id="Coils"/>
    </source>
</evidence>
<protein>
    <recommendedName>
        <fullName evidence="3">M23ase beta-sheet core domain-containing protein</fullName>
    </recommendedName>
</protein>
<comment type="caution">
    <text evidence="4">The sequence shown here is derived from an EMBL/GenBank/DDBJ whole genome shotgun (WGS) entry which is preliminary data.</text>
</comment>
<evidence type="ECO:0000313" key="4">
    <source>
        <dbReference type="EMBL" id="PJC68288.1"/>
    </source>
</evidence>
<evidence type="ECO:0000313" key="5">
    <source>
        <dbReference type="Proteomes" id="UP000229438"/>
    </source>
</evidence>
<accession>A0A2M8G5U5</accession>
<proteinExistence type="predicted"/>
<sequence length="436" mass="48823">MLSKFLKILAVIGFLFSVTVGIPVKAELDDDLKNTQSQMEENKKEQDLLKQAIADAKNQEKTLANQLAYLDNQIELTELQIEETQAEYLAKQDELDNLLDNLANLAQKIEKTQSAIDKLTAAFTARIRDSYKTSQSSKLTSSLPMLLSTSSNLQDVVLRFKYLKVVEQHDQQLLGQLEEAKKTFNEEKANLETKKQELEELKDELSQEKQRLEGQSNTLAAQKSSKDHLLKVTKNDEATYQQMLNEILAEQQSLQQAFNQLLSQIKNPGNEVEVKRGDVIGIQGRSGQVTGEHLHFGVYRYTEQDFLNGKYSLCYSHLNPASYLNLGSLGWPLSADFSSIPSLADFNANDDAYCASGLCQVYGETKYAKLYPWVYGNLCPNLYGFHNGIDMNGPSGTAIYAAEDGVAYTVRLGDAGGNGVFIFHANGLMTLYWHLR</sequence>
<dbReference type="Gene3D" id="2.70.70.10">
    <property type="entry name" value="Glucose Permease (Domain IIA)"/>
    <property type="match status" value="1"/>
</dbReference>
<gene>
    <name evidence="4" type="ORF">CO015_04575</name>
</gene>
<organism evidence="4 5">
    <name type="scientific">candidate division WWE3 bacterium CG_4_8_14_3_um_filter_42_11</name>
    <dbReference type="NCBI Taxonomy" id="1975076"/>
    <lineage>
        <taxon>Bacteria</taxon>
        <taxon>Katanobacteria</taxon>
    </lineage>
</organism>
<evidence type="ECO:0000256" key="2">
    <source>
        <dbReference type="SAM" id="MobiDB-lite"/>
    </source>
</evidence>
<dbReference type="PANTHER" id="PTHR21666:SF270">
    <property type="entry name" value="MUREIN HYDROLASE ACTIVATOR ENVC"/>
    <property type="match status" value="1"/>
</dbReference>
<dbReference type="Gene3D" id="6.10.250.3150">
    <property type="match status" value="1"/>
</dbReference>
<evidence type="ECO:0000259" key="3">
    <source>
        <dbReference type="Pfam" id="PF01551"/>
    </source>
</evidence>
<dbReference type="PANTHER" id="PTHR21666">
    <property type="entry name" value="PEPTIDASE-RELATED"/>
    <property type="match status" value="1"/>
</dbReference>
<dbReference type="EMBL" id="PFQS01000106">
    <property type="protein sequence ID" value="PJC68288.1"/>
    <property type="molecule type" value="Genomic_DNA"/>
</dbReference>
<reference evidence="5" key="1">
    <citation type="submission" date="2017-09" db="EMBL/GenBank/DDBJ databases">
        <title>Depth-based differentiation of microbial function through sediment-hosted aquifers and enrichment of novel symbionts in the deep terrestrial subsurface.</title>
        <authorList>
            <person name="Probst A.J."/>
            <person name="Ladd B."/>
            <person name="Jarett J.K."/>
            <person name="Geller-Mcgrath D.E."/>
            <person name="Sieber C.M.K."/>
            <person name="Emerson J.B."/>
            <person name="Anantharaman K."/>
            <person name="Thomas B.C."/>
            <person name="Malmstrom R."/>
            <person name="Stieglmeier M."/>
            <person name="Klingl A."/>
            <person name="Woyke T."/>
            <person name="Ryan C.M."/>
            <person name="Banfield J.F."/>
        </authorList>
    </citation>
    <scope>NUCLEOTIDE SEQUENCE [LARGE SCALE GENOMIC DNA]</scope>
</reference>
<dbReference type="InterPro" id="IPR050570">
    <property type="entry name" value="Cell_wall_metabolism_enzyme"/>
</dbReference>
<feature type="coiled-coil region" evidence="1">
    <location>
        <begin position="25"/>
        <end position="122"/>
    </location>
</feature>
<feature type="region of interest" description="Disordered" evidence="2">
    <location>
        <begin position="201"/>
        <end position="227"/>
    </location>
</feature>
<dbReference type="InterPro" id="IPR016047">
    <property type="entry name" value="M23ase_b-sheet_dom"/>
</dbReference>
<dbReference type="GO" id="GO:0004222">
    <property type="term" value="F:metalloendopeptidase activity"/>
    <property type="evidence" value="ECO:0007669"/>
    <property type="project" value="TreeGrafter"/>
</dbReference>
<dbReference type="Proteomes" id="UP000229438">
    <property type="component" value="Unassembled WGS sequence"/>
</dbReference>
<feature type="compositionally biased region" description="Polar residues" evidence="2">
    <location>
        <begin position="213"/>
        <end position="223"/>
    </location>
</feature>
<keyword evidence="1" id="KW-0175">Coiled coil</keyword>
<dbReference type="Pfam" id="PF01551">
    <property type="entry name" value="Peptidase_M23"/>
    <property type="match status" value="1"/>
</dbReference>
<feature type="compositionally biased region" description="Basic and acidic residues" evidence="2">
    <location>
        <begin position="201"/>
        <end position="212"/>
    </location>
</feature>
<dbReference type="InterPro" id="IPR011055">
    <property type="entry name" value="Dup_hybrid_motif"/>
</dbReference>
<dbReference type="SUPFAM" id="SSF51261">
    <property type="entry name" value="Duplicated hybrid motif"/>
    <property type="match status" value="2"/>
</dbReference>
<dbReference type="CDD" id="cd12797">
    <property type="entry name" value="M23_peptidase"/>
    <property type="match status" value="2"/>
</dbReference>
<name>A0A2M8G5U5_UNCKA</name>
<dbReference type="AlphaFoldDB" id="A0A2M8G5U5"/>
<feature type="domain" description="M23ase beta-sheet core" evidence="3">
    <location>
        <begin position="385"/>
        <end position="435"/>
    </location>
</feature>